<proteinExistence type="predicted"/>
<evidence type="ECO:0000256" key="1">
    <source>
        <dbReference type="SAM" id="MobiDB-lite"/>
    </source>
</evidence>
<evidence type="ECO:0000313" key="2">
    <source>
        <dbReference type="EMBL" id="CAA9329718.1"/>
    </source>
</evidence>
<accession>A0A6J4LIH2</accession>
<organism evidence="2">
    <name type="scientific">uncultured Gemmatimonadaceae bacterium</name>
    <dbReference type="NCBI Taxonomy" id="246130"/>
    <lineage>
        <taxon>Bacteria</taxon>
        <taxon>Pseudomonadati</taxon>
        <taxon>Gemmatimonadota</taxon>
        <taxon>Gemmatimonadia</taxon>
        <taxon>Gemmatimonadales</taxon>
        <taxon>Gemmatimonadaceae</taxon>
        <taxon>environmental samples</taxon>
    </lineage>
</organism>
<reference evidence="2" key="1">
    <citation type="submission" date="2020-02" db="EMBL/GenBank/DDBJ databases">
        <authorList>
            <person name="Meier V. D."/>
        </authorList>
    </citation>
    <scope>NUCLEOTIDE SEQUENCE</scope>
    <source>
        <strain evidence="2">AVDCRST_MAG11</strain>
    </source>
</reference>
<dbReference type="EMBL" id="CADCTU010000548">
    <property type="protein sequence ID" value="CAA9329718.1"/>
    <property type="molecule type" value="Genomic_DNA"/>
</dbReference>
<feature type="non-terminal residue" evidence="2">
    <location>
        <position position="82"/>
    </location>
</feature>
<protein>
    <submittedName>
        <fullName evidence="2">Uncharacterized protein</fullName>
    </submittedName>
</protein>
<sequence>HLERGGRRPRPGAGLAARAGARARRRAAAARAALGRPASGGRGGGRHDDRGARSVQREGQARARLDAALRELAAGLRARARL</sequence>
<feature type="non-terminal residue" evidence="2">
    <location>
        <position position="1"/>
    </location>
</feature>
<dbReference type="AlphaFoldDB" id="A0A6J4LIH2"/>
<feature type="compositionally biased region" description="Low complexity" evidence="1">
    <location>
        <begin position="11"/>
        <end position="20"/>
    </location>
</feature>
<feature type="region of interest" description="Disordered" evidence="1">
    <location>
        <begin position="1"/>
        <end position="61"/>
    </location>
</feature>
<feature type="compositionally biased region" description="Basic and acidic residues" evidence="1">
    <location>
        <begin position="45"/>
        <end position="61"/>
    </location>
</feature>
<name>A0A6J4LIH2_9BACT</name>
<gene>
    <name evidence="2" type="ORF">AVDCRST_MAG11-2418</name>
</gene>